<comment type="similarity">
    <text evidence="4">Belongs to the copper transporter (Ctr) (TC 1.A.56) family. SLC31A subfamily.</text>
</comment>
<evidence type="ECO:0000256" key="1">
    <source>
        <dbReference type="ARBA" id="ARBA00022692"/>
    </source>
</evidence>
<feature type="transmembrane region" description="Helical" evidence="4">
    <location>
        <begin position="104"/>
        <end position="123"/>
    </location>
</feature>
<keyword evidence="1 4" id="KW-0812">Transmembrane</keyword>
<protein>
    <recommendedName>
        <fullName evidence="4">Copper transport protein</fullName>
    </recommendedName>
</protein>
<feature type="transmembrane region" description="Helical" evidence="4">
    <location>
        <begin position="20"/>
        <end position="39"/>
    </location>
</feature>
<evidence type="ECO:0000256" key="4">
    <source>
        <dbReference type="RuleBase" id="RU367022"/>
    </source>
</evidence>
<evidence type="ECO:0000256" key="2">
    <source>
        <dbReference type="ARBA" id="ARBA00022989"/>
    </source>
</evidence>
<dbReference type="Proteomes" id="UP000275408">
    <property type="component" value="Unassembled WGS sequence"/>
</dbReference>
<dbReference type="Pfam" id="PF04145">
    <property type="entry name" value="Ctr"/>
    <property type="match status" value="1"/>
</dbReference>
<dbReference type="InterPro" id="IPR007274">
    <property type="entry name" value="Cop_transporter"/>
</dbReference>
<evidence type="ECO:0000313" key="5">
    <source>
        <dbReference type="EMBL" id="RMX36534.1"/>
    </source>
</evidence>
<dbReference type="OrthoDB" id="161814at2759"/>
<name>A0A3M6T5H9_POCDA</name>
<evidence type="ECO:0000313" key="6">
    <source>
        <dbReference type="Proteomes" id="UP000275408"/>
    </source>
</evidence>
<comment type="caution">
    <text evidence="5">The sequence shown here is derived from an EMBL/GenBank/DDBJ whole genome shotgun (WGS) entry which is preliminary data.</text>
</comment>
<dbReference type="AlphaFoldDB" id="A0A3M6T5H9"/>
<keyword evidence="6" id="KW-1185">Reference proteome</keyword>
<keyword evidence="4" id="KW-0406">Ion transport</keyword>
<comment type="subcellular location">
    <subcellularLocation>
        <location evidence="4">Membrane</location>
        <topology evidence="4">Multi-pass membrane protein</topology>
    </subcellularLocation>
</comment>
<dbReference type="EMBL" id="RCHS01004301">
    <property type="protein sequence ID" value="RMX36534.1"/>
    <property type="molecule type" value="Genomic_DNA"/>
</dbReference>
<feature type="transmembrane region" description="Helical" evidence="4">
    <location>
        <begin position="129"/>
        <end position="150"/>
    </location>
</feature>
<feature type="non-terminal residue" evidence="5">
    <location>
        <position position="1"/>
    </location>
</feature>
<organism evidence="5 6">
    <name type="scientific">Pocillopora damicornis</name>
    <name type="common">Cauliflower coral</name>
    <name type="synonym">Millepora damicornis</name>
    <dbReference type="NCBI Taxonomy" id="46731"/>
    <lineage>
        <taxon>Eukaryota</taxon>
        <taxon>Metazoa</taxon>
        <taxon>Cnidaria</taxon>
        <taxon>Anthozoa</taxon>
        <taxon>Hexacorallia</taxon>
        <taxon>Scleractinia</taxon>
        <taxon>Astrocoeniina</taxon>
        <taxon>Pocilloporidae</taxon>
        <taxon>Pocillopora</taxon>
    </lineage>
</organism>
<dbReference type="GO" id="GO:0005375">
    <property type="term" value="F:copper ion transmembrane transporter activity"/>
    <property type="evidence" value="ECO:0007669"/>
    <property type="project" value="UniProtKB-UniRule"/>
</dbReference>
<keyword evidence="4" id="KW-0187">Copper transport</keyword>
<reference evidence="5 6" key="1">
    <citation type="journal article" date="2018" name="Sci. Rep.">
        <title>Comparative analysis of the Pocillopora damicornis genome highlights role of immune system in coral evolution.</title>
        <authorList>
            <person name="Cunning R."/>
            <person name="Bay R.A."/>
            <person name="Gillette P."/>
            <person name="Baker A.C."/>
            <person name="Traylor-Knowles N."/>
        </authorList>
    </citation>
    <scope>NUCLEOTIDE SEQUENCE [LARGE SCALE GENOMIC DNA]</scope>
    <source>
        <strain evidence="5">RSMAS</strain>
        <tissue evidence="5">Whole animal</tissue>
    </source>
</reference>
<proteinExistence type="inferred from homology"/>
<keyword evidence="4" id="KW-0186">Copper</keyword>
<keyword evidence="3 4" id="KW-0472">Membrane</keyword>
<keyword evidence="4" id="KW-0813">Transport</keyword>
<dbReference type="PANTHER" id="PTHR12483">
    <property type="entry name" value="SOLUTE CARRIER FAMILY 31 COPPER TRANSPORTERS"/>
    <property type="match status" value="1"/>
</dbReference>
<evidence type="ECO:0000256" key="3">
    <source>
        <dbReference type="ARBA" id="ARBA00023136"/>
    </source>
</evidence>
<sequence length="180" mass="20606">DNVFHLRTEGTLLLQDWKLNSIEVLIGAFFVTVLVAALYEGLKIFRQWLVCRPLRLLFKDICHSTSTSLDVTDPEDACSNKETLQQLFVRFPNRSQRWRIKIHTLQACLHTLQVLVGYVLMLIVMTYNVWLGVAVVAGAGVGYMAFSAIFPDDLRLRKIEDHEKALDLNELSCQRNLLSQ</sequence>
<gene>
    <name evidence="5" type="ORF">pdam_00019463</name>
</gene>
<keyword evidence="2 4" id="KW-1133">Transmembrane helix</keyword>
<dbReference type="PANTHER" id="PTHR12483:SF115">
    <property type="entry name" value="COPPER TRANSPORT PROTEIN"/>
    <property type="match status" value="1"/>
</dbReference>
<dbReference type="GO" id="GO:0016020">
    <property type="term" value="C:membrane"/>
    <property type="evidence" value="ECO:0007669"/>
    <property type="project" value="UniProtKB-SubCell"/>
</dbReference>
<accession>A0A3M6T5H9</accession>